<feature type="transmembrane region" description="Helical" evidence="1">
    <location>
        <begin position="321"/>
        <end position="346"/>
    </location>
</feature>
<keyword evidence="1" id="KW-1133">Transmembrane helix</keyword>
<keyword evidence="1" id="KW-0812">Transmembrane</keyword>
<dbReference type="RefSeq" id="WP_220202614.1">
    <property type="nucleotide sequence ID" value="NZ_BNJK01000001.1"/>
</dbReference>
<feature type="transmembrane region" description="Helical" evidence="1">
    <location>
        <begin position="96"/>
        <end position="116"/>
    </location>
</feature>
<feature type="transmembrane region" description="Helical" evidence="1">
    <location>
        <begin position="292"/>
        <end position="314"/>
    </location>
</feature>
<dbReference type="AlphaFoldDB" id="A0A8J3IA62"/>
<proteinExistence type="predicted"/>
<reference evidence="2" key="1">
    <citation type="submission" date="2020-10" db="EMBL/GenBank/DDBJ databases">
        <title>Taxonomic study of unclassified bacteria belonging to the class Ktedonobacteria.</title>
        <authorList>
            <person name="Yabe S."/>
            <person name="Wang C.M."/>
            <person name="Zheng Y."/>
            <person name="Sakai Y."/>
            <person name="Cavaletti L."/>
            <person name="Monciardini P."/>
            <person name="Donadio S."/>
        </authorList>
    </citation>
    <scope>NUCLEOTIDE SEQUENCE</scope>
    <source>
        <strain evidence="2">ID150040</strain>
    </source>
</reference>
<gene>
    <name evidence="2" type="ORF">KSF_017870</name>
</gene>
<feature type="transmembrane region" description="Helical" evidence="1">
    <location>
        <begin position="497"/>
        <end position="515"/>
    </location>
</feature>
<dbReference type="PANTHER" id="PTHR10790">
    <property type="entry name" value="TPR-DOMAIN CONTAINING PROTEIN"/>
    <property type="match status" value="1"/>
</dbReference>
<feature type="transmembrane region" description="Helical" evidence="1">
    <location>
        <begin position="472"/>
        <end position="491"/>
    </location>
</feature>
<sequence>MIELFEMWALIEVLGLLLLPLTVTVCHNLPDRGWAFSKTLGLAIFSFVVWLPLMYVPTLPYSQPFILVIAVVLAVLGLVGFWRLRLELFKFIRLNVTYILASELVFLGMVLVLGWLRSYGPEIRSYEMFMDEGFIAAIMRSPHFPPNDMWFAGYSINYYYYAHYTIATAAKLLGQSPSIAFNTGICIFFGLTAANLFGVTCNIVSWARYLRISVRQGAAIERPDKVHPSLLRSIPFGFLSMVMGLVLGNLAATQQWWQNHGNVAAYDWFAPSRVIDKTINEFPAFSFLLSCFHAHVLALAFTILAIGLAFNLLLEFDGKGLFVFGQGLRLGCTLVVTALVIGGLFVMNGWDYPTYMGLALVCIGLQQWLAYGARFHPHLLLDVLMPCISLVALSFLLYVPFYLHFISPSQGIGIVAASERSPLANVLLIYGLFAFVFLSLLLASVLKHPLFSFFHLVGLAEDEAAFARWSRMGLIAIGCFVLLCLVLLFVMPNSITFLLATTIALAGVVLLIYNIGDRAHAFTLLLGALAFALIAGCEVFFLRDVFAGNYPRMNTVFKFYFQAWALLAIASGVGTFFILESLRPMASISANVRIWQRLSGIGWGVVLVAFIIAACAYPVAAPYARYAHVDPLTQRSYLVRTNSLDGLTYLKTDPANPGDYDAIRWLNANVQGDPVIVEPIGVDSNNTVGGDYSNYGRISAFTGLPTLMGWVGHEYQWRVRWLDNEANNAEFQRRIGDVDTIYTSTDSNAVLSVMAHYNAQYIYVGPLEYARYPKVDLHRFSTFMRVVYNAEGVTIYQVKK</sequence>
<feature type="transmembrane region" description="Helical" evidence="1">
    <location>
        <begin position="65"/>
        <end position="84"/>
    </location>
</feature>
<name>A0A8J3IA62_9CHLR</name>
<evidence type="ECO:0000313" key="3">
    <source>
        <dbReference type="Proteomes" id="UP000597444"/>
    </source>
</evidence>
<organism evidence="2 3">
    <name type="scientific">Reticulibacter mediterranei</name>
    <dbReference type="NCBI Taxonomy" id="2778369"/>
    <lineage>
        <taxon>Bacteria</taxon>
        <taxon>Bacillati</taxon>
        <taxon>Chloroflexota</taxon>
        <taxon>Ktedonobacteria</taxon>
        <taxon>Ktedonobacterales</taxon>
        <taxon>Reticulibacteraceae</taxon>
        <taxon>Reticulibacter</taxon>
    </lineage>
</organism>
<feature type="transmembrane region" description="Helical" evidence="1">
    <location>
        <begin position="522"/>
        <end position="541"/>
    </location>
</feature>
<feature type="transmembrane region" description="Helical" evidence="1">
    <location>
        <begin position="423"/>
        <end position="446"/>
    </location>
</feature>
<dbReference type="NCBIfam" id="TIGR03662">
    <property type="entry name" value="Chlor_Arch_YYY"/>
    <property type="match status" value="1"/>
</dbReference>
<keyword evidence="3" id="KW-1185">Reference proteome</keyword>
<dbReference type="EMBL" id="BNJK01000001">
    <property type="protein sequence ID" value="GHO91739.1"/>
    <property type="molecule type" value="Genomic_DNA"/>
</dbReference>
<dbReference type="InterPro" id="IPR018746">
    <property type="entry name" value="DUF2298"/>
</dbReference>
<feature type="transmembrane region" description="Helical" evidence="1">
    <location>
        <begin position="230"/>
        <end position="252"/>
    </location>
</feature>
<evidence type="ECO:0008006" key="4">
    <source>
        <dbReference type="Google" id="ProtNLM"/>
    </source>
</evidence>
<evidence type="ECO:0000313" key="2">
    <source>
        <dbReference type="EMBL" id="GHO91739.1"/>
    </source>
</evidence>
<feature type="transmembrane region" description="Helical" evidence="1">
    <location>
        <begin position="179"/>
        <end position="209"/>
    </location>
</feature>
<feature type="transmembrane region" description="Helical" evidence="1">
    <location>
        <begin position="561"/>
        <end position="579"/>
    </location>
</feature>
<protein>
    <recommendedName>
        <fullName evidence="4">Chlor_Arch_YYY domain-containing protein</fullName>
    </recommendedName>
</protein>
<feature type="transmembrane region" description="Helical" evidence="1">
    <location>
        <begin position="600"/>
        <end position="620"/>
    </location>
</feature>
<feature type="transmembrane region" description="Helical" evidence="1">
    <location>
        <begin position="383"/>
        <end position="403"/>
    </location>
</feature>
<dbReference type="Proteomes" id="UP000597444">
    <property type="component" value="Unassembled WGS sequence"/>
</dbReference>
<comment type="caution">
    <text evidence="2">The sequence shown here is derived from an EMBL/GenBank/DDBJ whole genome shotgun (WGS) entry which is preliminary data.</text>
</comment>
<feature type="transmembrane region" description="Helical" evidence="1">
    <location>
        <begin position="39"/>
        <end position="59"/>
    </location>
</feature>
<accession>A0A8J3IA62</accession>
<dbReference type="PANTHER" id="PTHR10790:SF51">
    <property type="entry name" value="TETRATRICOPEPTIDE REPEAT PROTEIN"/>
    <property type="match status" value="1"/>
</dbReference>
<keyword evidence="1" id="KW-0472">Membrane</keyword>
<evidence type="ECO:0000256" key="1">
    <source>
        <dbReference type="SAM" id="Phobius"/>
    </source>
</evidence>
<dbReference type="Pfam" id="PF10060">
    <property type="entry name" value="DUF2298"/>
    <property type="match status" value="1"/>
</dbReference>
<feature type="transmembrane region" description="Helical" evidence="1">
    <location>
        <begin position="6"/>
        <end position="27"/>
    </location>
</feature>